<sequence>MESATRNQIFRDTTRMNIHDLVRELNANVGTTVVQTMAGVKDRTSPHKWAQPDGPEPRPEVEARLRLGYRVWKTLESAEGRSVALAWLLGSNPRLDEDLPVMYIQQQRTREVLGAADAFVNDLHAA</sequence>
<gene>
    <name evidence="2" type="ORF">MNQ99_18650</name>
</gene>
<accession>A0ABY3WBJ6</accession>
<name>A0ABY3WBJ6_9MICC</name>
<evidence type="ECO:0000313" key="2">
    <source>
        <dbReference type="EMBL" id="UNK47744.1"/>
    </source>
</evidence>
<geneLocation type="plasmid" evidence="2 3">
    <name>p1</name>
</geneLocation>
<evidence type="ECO:0008006" key="4">
    <source>
        <dbReference type="Google" id="ProtNLM"/>
    </source>
</evidence>
<keyword evidence="2" id="KW-0614">Plasmid</keyword>
<reference evidence="2 3" key="1">
    <citation type="submission" date="2022-03" db="EMBL/GenBank/DDBJ databases">
        <title>Isotopic signatures of nitrous oxide derived from detoxification processes.</title>
        <authorList>
            <person name="Behrendt U."/>
            <person name="Buchen C."/>
            <person name="Well R."/>
            <person name="Ulrich A."/>
            <person name="Rohe L."/>
            <person name="Kolb S."/>
            <person name="Schloter M."/>
            <person name="Horn M.A."/>
            <person name="Augustin J."/>
        </authorList>
    </citation>
    <scope>NUCLEOTIDE SEQUENCE [LARGE SCALE GENOMIC DNA]</scope>
    <source>
        <strain evidence="2 3">S4-C24</strain>
        <plasmid evidence="2 3">p1</plasmid>
    </source>
</reference>
<organism evidence="2 3">
    <name type="scientific">Arthrobacter sulfonylureivorans</name>
    <dbReference type="NCBI Taxonomy" id="2486855"/>
    <lineage>
        <taxon>Bacteria</taxon>
        <taxon>Bacillati</taxon>
        <taxon>Actinomycetota</taxon>
        <taxon>Actinomycetes</taxon>
        <taxon>Micrococcales</taxon>
        <taxon>Micrococcaceae</taxon>
        <taxon>Arthrobacter</taxon>
    </lineage>
</organism>
<dbReference type="RefSeq" id="WP_241915443.1">
    <property type="nucleotide sequence ID" value="NZ_CP093327.1"/>
</dbReference>
<feature type="region of interest" description="Disordered" evidence="1">
    <location>
        <begin position="39"/>
        <end position="60"/>
    </location>
</feature>
<evidence type="ECO:0000313" key="3">
    <source>
        <dbReference type="Proteomes" id="UP000829069"/>
    </source>
</evidence>
<dbReference type="Proteomes" id="UP000829069">
    <property type="component" value="Plasmid p1"/>
</dbReference>
<protein>
    <recommendedName>
        <fullName evidence="4">XRE family transcriptional regulator</fullName>
    </recommendedName>
</protein>
<proteinExistence type="predicted"/>
<keyword evidence="3" id="KW-1185">Reference proteome</keyword>
<evidence type="ECO:0000256" key="1">
    <source>
        <dbReference type="SAM" id="MobiDB-lite"/>
    </source>
</evidence>
<dbReference type="EMBL" id="CP093327">
    <property type="protein sequence ID" value="UNK47744.1"/>
    <property type="molecule type" value="Genomic_DNA"/>
</dbReference>